<dbReference type="OrthoDB" id="3261349at2759"/>
<feature type="transmembrane region" description="Helical" evidence="1">
    <location>
        <begin position="215"/>
        <end position="233"/>
    </location>
</feature>
<sequence>MSQVNPSSPAMAQLTSYQHLFPTIALTVLYYDFAQTIHLEVERYWFRSLSWASVLFFLNRYNVLLAHTLVVYELVAEIPDSVTQCRCRQLQTFRQILIGLSQGIVALCLLLRTHALYRRNRRVLYSLVGMLTLGAAVVVWSIFSLHSLQEHSPPDTTVSSRCSFPISMHQATFLAIAWGVMLVFDGTIFVLTLLQGIRSDRLWSHGLLDCMLKDGAVYFGVLAICYLFTIITYLDAPTAYRGIFTTLTNVLSNVLVSRMMLNIRDPGLLELRIMRSRAAGTAASSTQEDA</sequence>
<dbReference type="Pfam" id="PF20151">
    <property type="entry name" value="DUF6533"/>
    <property type="match status" value="1"/>
</dbReference>
<keyword evidence="1" id="KW-1133">Transmembrane helix</keyword>
<keyword evidence="1" id="KW-0812">Transmembrane</keyword>
<keyword evidence="1" id="KW-0472">Membrane</keyword>
<feature type="transmembrane region" description="Helical" evidence="1">
    <location>
        <begin position="92"/>
        <end position="111"/>
    </location>
</feature>
<dbReference type="EMBL" id="ML143555">
    <property type="protein sequence ID" value="TBU22149.1"/>
    <property type="molecule type" value="Genomic_DNA"/>
</dbReference>
<feature type="transmembrane region" description="Helical" evidence="1">
    <location>
        <begin position="123"/>
        <end position="143"/>
    </location>
</feature>
<name>A0A4Q9M5I5_9APHY</name>
<gene>
    <name evidence="3" type="ORF">BD311DRAFT_705996</name>
</gene>
<feature type="transmembrane region" description="Helical" evidence="1">
    <location>
        <begin position="20"/>
        <end position="39"/>
    </location>
</feature>
<evidence type="ECO:0000259" key="2">
    <source>
        <dbReference type="Pfam" id="PF20151"/>
    </source>
</evidence>
<proteinExistence type="predicted"/>
<dbReference type="Proteomes" id="UP000292957">
    <property type="component" value="Unassembled WGS sequence"/>
</dbReference>
<dbReference type="InterPro" id="IPR045340">
    <property type="entry name" value="DUF6533"/>
</dbReference>
<reference evidence="3" key="1">
    <citation type="submission" date="2019-01" db="EMBL/GenBank/DDBJ databases">
        <title>Draft genome sequences of three monokaryotic isolates of the white-rot basidiomycete fungus Dichomitus squalens.</title>
        <authorList>
            <consortium name="DOE Joint Genome Institute"/>
            <person name="Lopez S.C."/>
            <person name="Andreopoulos B."/>
            <person name="Pangilinan J."/>
            <person name="Lipzen A."/>
            <person name="Riley R."/>
            <person name="Ahrendt S."/>
            <person name="Ng V."/>
            <person name="Barry K."/>
            <person name="Daum C."/>
            <person name="Grigoriev I.V."/>
            <person name="Hilden K.S."/>
            <person name="Makela M.R."/>
            <person name="de Vries R.P."/>
        </authorList>
    </citation>
    <scope>NUCLEOTIDE SEQUENCE [LARGE SCALE GENOMIC DNA]</scope>
    <source>
        <strain evidence="3">OM18370.1</strain>
    </source>
</reference>
<feature type="transmembrane region" description="Helical" evidence="1">
    <location>
        <begin position="51"/>
        <end position="72"/>
    </location>
</feature>
<feature type="transmembrane region" description="Helical" evidence="1">
    <location>
        <begin position="173"/>
        <end position="194"/>
    </location>
</feature>
<feature type="domain" description="DUF6533" evidence="2">
    <location>
        <begin position="24"/>
        <end position="65"/>
    </location>
</feature>
<dbReference type="AlphaFoldDB" id="A0A4Q9M5I5"/>
<evidence type="ECO:0000256" key="1">
    <source>
        <dbReference type="SAM" id="Phobius"/>
    </source>
</evidence>
<protein>
    <recommendedName>
        <fullName evidence="2">DUF6533 domain-containing protein</fullName>
    </recommendedName>
</protein>
<evidence type="ECO:0000313" key="3">
    <source>
        <dbReference type="EMBL" id="TBU22149.1"/>
    </source>
</evidence>
<feature type="transmembrane region" description="Helical" evidence="1">
    <location>
        <begin position="239"/>
        <end position="256"/>
    </location>
</feature>
<accession>A0A4Q9M5I5</accession>
<organism evidence="3">
    <name type="scientific">Dichomitus squalens</name>
    <dbReference type="NCBI Taxonomy" id="114155"/>
    <lineage>
        <taxon>Eukaryota</taxon>
        <taxon>Fungi</taxon>
        <taxon>Dikarya</taxon>
        <taxon>Basidiomycota</taxon>
        <taxon>Agaricomycotina</taxon>
        <taxon>Agaricomycetes</taxon>
        <taxon>Polyporales</taxon>
        <taxon>Polyporaceae</taxon>
        <taxon>Dichomitus</taxon>
    </lineage>
</organism>